<organism evidence="2 3">
    <name type="scientific">Pseudoalteromonas rubra</name>
    <dbReference type="NCBI Taxonomy" id="43658"/>
    <lineage>
        <taxon>Bacteria</taxon>
        <taxon>Pseudomonadati</taxon>
        <taxon>Pseudomonadota</taxon>
        <taxon>Gammaproteobacteria</taxon>
        <taxon>Alteromonadales</taxon>
        <taxon>Pseudoalteromonadaceae</taxon>
        <taxon>Pseudoalteromonas</taxon>
    </lineage>
</organism>
<dbReference type="Proteomes" id="UP000069015">
    <property type="component" value="Chromosome 2"/>
</dbReference>
<accession>A0A0U3HX85</accession>
<gene>
    <name evidence="2" type="ORF">AT705_22215</name>
</gene>
<proteinExistence type="predicted"/>
<feature type="region of interest" description="Disordered" evidence="1">
    <location>
        <begin position="63"/>
        <end position="103"/>
    </location>
</feature>
<evidence type="ECO:0000256" key="1">
    <source>
        <dbReference type="SAM" id="MobiDB-lite"/>
    </source>
</evidence>
<feature type="compositionally biased region" description="Basic residues" evidence="1">
    <location>
        <begin position="75"/>
        <end position="85"/>
    </location>
</feature>
<sequence length="123" mass="14000">MDIKKRKLSDSVIVFSDSSGKRATYNTDFSEVSIVGSVDFNPQTVNSEDEAEQYFCDYLSALASSDDKEPEQRRPHGGRRKGSGRKKSDDPKSPMRVTESEKAVIEWLRDNPLEMDAIRMKMF</sequence>
<feature type="compositionally biased region" description="Basic and acidic residues" evidence="1">
    <location>
        <begin position="65"/>
        <end position="74"/>
    </location>
</feature>
<dbReference type="RefSeq" id="WP_058798519.1">
    <property type="nucleotide sequence ID" value="NZ_CP013612.1"/>
</dbReference>
<feature type="compositionally biased region" description="Basic and acidic residues" evidence="1">
    <location>
        <begin position="86"/>
        <end position="103"/>
    </location>
</feature>
<dbReference type="EMBL" id="CP013612">
    <property type="protein sequence ID" value="ALU45656.1"/>
    <property type="molecule type" value="Genomic_DNA"/>
</dbReference>
<evidence type="ECO:0000313" key="2">
    <source>
        <dbReference type="EMBL" id="ALU45656.1"/>
    </source>
</evidence>
<protein>
    <submittedName>
        <fullName evidence="2">Uncharacterized protein</fullName>
    </submittedName>
</protein>
<dbReference type="KEGG" id="prr:AT705_22215"/>
<evidence type="ECO:0000313" key="3">
    <source>
        <dbReference type="Proteomes" id="UP000069015"/>
    </source>
</evidence>
<reference evidence="2 3" key="1">
    <citation type="submission" date="2015-12" db="EMBL/GenBank/DDBJ databases">
        <title>Complete genome sequence of Pseudoalteromonas rubra SCSIO 6842, harboring a conjugative plasmid.</title>
        <authorList>
            <person name="Li B."/>
            <person name="Wang X."/>
        </authorList>
    </citation>
    <scope>NUCLEOTIDE SEQUENCE [LARGE SCALE GENOMIC DNA]</scope>
    <source>
        <strain evidence="2 3">SCSIO 6842</strain>
    </source>
</reference>
<dbReference type="AlphaFoldDB" id="A0A0U3HX85"/>
<name>A0A0U3HX85_9GAMM</name>